<reference evidence="1" key="2">
    <citation type="submission" date="2025-09" db="UniProtKB">
        <authorList>
            <consortium name="EnsemblPlants"/>
        </authorList>
    </citation>
    <scope>IDENTIFICATION</scope>
</reference>
<accession>A0ACD5XWQ2</accession>
<name>A0ACD5XWQ2_AVESA</name>
<reference evidence="1" key="1">
    <citation type="submission" date="2021-05" db="EMBL/GenBank/DDBJ databases">
        <authorList>
            <person name="Scholz U."/>
            <person name="Mascher M."/>
            <person name="Fiebig A."/>
        </authorList>
    </citation>
    <scope>NUCLEOTIDE SEQUENCE [LARGE SCALE GENOMIC DNA]</scope>
</reference>
<dbReference type="Proteomes" id="UP001732700">
    <property type="component" value="Chromosome 5C"/>
</dbReference>
<evidence type="ECO:0000313" key="2">
    <source>
        <dbReference type="Proteomes" id="UP001732700"/>
    </source>
</evidence>
<protein>
    <submittedName>
        <fullName evidence="1">Uncharacterized protein</fullName>
    </submittedName>
</protein>
<evidence type="ECO:0000313" key="1">
    <source>
        <dbReference type="EnsemblPlants" id="AVESA.00010b.r2.5CG0865870.1.CDS.1"/>
    </source>
</evidence>
<organism evidence="1 2">
    <name type="scientific">Avena sativa</name>
    <name type="common">Oat</name>
    <dbReference type="NCBI Taxonomy" id="4498"/>
    <lineage>
        <taxon>Eukaryota</taxon>
        <taxon>Viridiplantae</taxon>
        <taxon>Streptophyta</taxon>
        <taxon>Embryophyta</taxon>
        <taxon>Tracheophyta</taxon>
        <taxon>Spermatophyta</taxon>
        <taxon>Magnoliopsida</taxon>
        <taxon>Liliopsida</taxon>
        <taxon>Poales</taxon>
        <taxon>Poaceae</taxon>
        <taxon>BOP clade</taxon>
        <taxon>Pooideae</taxon>
        <taxon>Poodae</taxon>
        <taxon>Poeae</taxon>
        <taxon>Poeae Chloroplast Group 1 (Aveneae type)</taxon>
        <taxon>Aveninae</taxon>
        <taxon>Avena</taxon>
    </lineage>
</organism>
<keyword evidence="2" id="KW-1185">Reference proteome</keyword>
<dbReference type="EnsemblPlants" id="AVESA.00010b.r2.5CG0865870.1">
    <property type="protein sequence ID" value="AVESA.00010b.r2.5CG0865870.1.CDS.1"/>
    <property type="gene ID" value="AVESA.00010b.r2.5CG0865870"/>
</dbReference>
<proteinExistence type="predicted"/>
<sequence length="174" mass="20279">MMHSSKEKQFLPTIMLFECWAPLRVFAWLTTLDDRCWTNDRRKRHGLTDNDTCSVCDQECETISHLLIQCSFSQQIWHDILAKLNLPMCMPRNDEEFCQWFDAAASNADPSLRKGIKSIILLTIWRLWKTRNDSVFNNINPAGRTLLYLCLRKPGCGCLQVPRRCVDWLSILVA</sequence>